<name>A0AAD6DB00_9EURO</name>
<feature type="compositionally biased region" description="Polar residues" evidence="1">
    <location>
        <begin position="166"/>
        <end position="180"/>
    </location>
</feature>
<comment type="caution">
    <text evidence="2">The sequence shown here is derived from an EMBL/GenBank/DDBJ whole genome shotgun (WGS) entry which is preliminary data.</text>
</comment>
<evidence type="ECO:0000313" key="3">
    <source>
        <dbReference type="Proteomes" id="UP001216150"/>
    </source>
</evidence>
<gene>
    <name evidence="2" type="ORF">N7450_011481</name>
</gene>
<dbReference type="EMBL" id="JAQJAC010000010">
    <property type="protein sequence ID" value="KAJ5568995.1"/>
    <property type="molecule type" value="Genomic_DNA"/>
</dbReference>
<dbReference type="AlphaFoldDB" id="A0AAD6DB00"/>
<evidence type="ECO:0000313" key="2">
    <source>
        <dbReference type="EMBL" id="KAJ5568995.1"/>
    </source>
</evidence>
<accession>A0AAD6DB00</accession>
<organism evidence="2 3">
    <name type="scientific">Penicillium hetheringtonii</name>
    <dbReference type="NCBI Taxonomy" id="911720"/>
    <lineage>
        <taxon>Eukaryota</taxon>
        <taxon>Fungi</taxon>
        <taxon>Dikarya</taxon>
        <taxon>Ascomycota</taxon>
        <taxon>Pezizomycotina</taxon>
        <taxon>Eurotiomycetes</taxon>
        <taxon>Eurotiomycetidae</taxon>
        <taxon>Eurotiales</taxon>
        <taxon>Aspergillaceae</taxon>
        <taxon>Penicillium</taxon>
    </lineage>
</organism>
<feature type="region of interest" description="Disordered" evidence="1">
    <location>
        <begin position="141"/>
        <end position="180"/>
    </location>
</feature>
<keyword evidence="3" id="KW-1185">Reference proteome</keyword>
<dbReference type="Proteomes" id="UP001216150">
    <property type="component" value="Unassembled WGS sequence"/>
</dbReference>
<proteinExistence type="predicted"/>
<protein>
    <submittedName>
        <fullName evidence="2">Uncharacterized protein</fullName>
    </submittedName>
</protein>
<reference evidence="2 3" key="1">
    <citation type="journal article" date="2023" name="IMA Fungus">
        <title>Comparative genomic study of the Penicillium genus elucidates a diverse pangenome and 15 lateral gene transfer events.</title>
        <authorList>
            <person name="Petersen C."/>
            <person name="Sorensen T."/>
            <person name="Nielsen M.R."/>
            <person name="Sondergaard T.E."/>
            <person name="Sorensen J.L."/>
            <person name="Fitzpatrick D.A."/>
            <person name="Frisvad J.C."/>
            <person name="Nielsen K.L."/>
        </authorList>
    </citation>
    <scope>NUCLEOTIDE SEQUENCE [LARGE SCALE GENOMIC DNA]</scope>
    <source>
        <strain evidence="2 3">IBT 29057</strain>
    </source>
</reference>
<feature type="region of interest" description="Disordered" evidence="1">
    <location>
        <begin position="197"/>
        <end position="221"/>
    </location>
</feature>
<sequence>MGGQILTEFDQAARTESTEPILHPQSITNRSIVNHPEPNKFPSSTLAEASLRGVNTSAVSLATRASDVDSGGIGDDSLLSCHMQYENCWTPHAAALERGGGEKRNFAELEEQNVGHTAEATSPRTLPSKIITLSYSTRHGMSDDGSAGGSIVGASSPREEPRLFTPNINKNSLRPSSTTHTDVSLRGLEVIAPSFSGVQNTDGNFAEPRSGGRTVPHKKGPRVKYFGRKREGVPKDSLRKPAI</sequence>
<evidence type="ECO:0000256" key="1">
    <source>
        <dbReference type="SAM" id="MobiDB-lite"/>
    </source>
</evidence>